<proteinExistence type="predicted"/>
<comment type="caution">
    <text evidence="1">The sequence shown here is derived from an EMBL/GenBank/DDBJ whole genome shotgun (WGS) entry which is preliminary data.</text>
</comment>
<evidence type="ECO:0000313" key="2">
    <source>
        <dbReference type="Proteomes" id="UP000268823"/>
    </source>
</evidence>
<organism evidence="1 2">
    <name type="scientific">Hortaea werneckii</name>
    <name type="common">Black yeast</name>
    <name type="synonym">Cladosporium werneckii</name>
    <dbReference type="NCBI Taxonomy" id="91943"/>
    <lineage>
        <taxon>Eukaryota</taxon>
        <taxon>Fungi</taxon>
        <taxon>Dikarya</taxon>
        <taxon>Ascomycota</taxon>
        <taxon>Pezizomycotina</taxon>
        <taxon>Dothideomycetes</taxon>
        <taxon>Dothideomycetidae</taxon>
        <taxon>Mycosphaerellales</taxon>
        <taxon>Teratosphaeriaceae</taxon>
        <taxon>Hortaea</taxon>
    </lineage>
</organism>
<dbReference type="Proteomes" id="UP000268823">
    <property type="component" value="Unassembled WGS sequence"/>
</dbReference>
<dbReference type="AlphaFoldDB" id="A0A3M7FLU8"/>
<sequence length="67" mass="7431">MTPHLNNQQDGRQEGDSERVRKACSKSWECSGLQEAKDEMCACKAQSWTILSEMSQNATALHLSTSS</sequence>
<gene>
    <name evidence="1" type="ORF">D0861_03983</name>
</gene>
<accession>A0A3M7FLU8</accession>
<evidence type="ECO:0000313" key="1">
    <source>
        <dbReference type="EMBL" id="RMY89838.1"/>
    </source>
</evidence>
<protein>
    <submittedName>
        <fullName evidence="1">Uncharacterized protein</fullName>
    </submittedName>
</protein>
<reference evidence="1 2" key="1">
    <citation type="journal article" date="2018" name="BMC Genomics">
        <title>Genomic evidence for intraspecific hybridization in a clonal and extremely halotolerant yeast.</title>
        <authorList>
            <person name="Gostincar C."/>
            <person name="Stajich J.E."/>
            <person name="Zupancic J."/>
            <person name="Zalar P."/>
            <person name="Gunde-Cimerman N."/>
        </authorList>
    </citation>
    <scope>NUCLEOTIDE SEQUENCE [LARGE SCALE GENOMIC DNA]</scope>
    <source>
        <strain evidence="1 2">EXF-2788</strain>
    </source>
</reference>
<name>A0A3M7FLU8_HORWE</name>
<dbReference type="OrthoDB" id="10406485at2759"/>
<dbReference type="EMBL" id="QWIR01000059">
    <property type="protein sequence ID" value="RMY89838.1"/>
    <property type="molecule type" value="Genomic_DNA"/>
</dbReference>